<dbReference type="AlphaFoldDB" id="K1RN48"/>
<protein>
    <recommendedName>
        <fullName evidence="1">Mab-21-like HhH/H2TH-like domain-containing protein</fullName>
    </recommendedName>
</protein>
<organism evidence="2">
    <name type="scientific">Magallana gigas</name>
    <name type="common">Pacific oyster</name>
    <name type="synonym">Crassostrea gigas</name>
    <dbReference type="NCBI Taxonomy" id="29159"/>
    <lineage>
        <taxon>Eukaryota</taxon>
        <taxon>Metazoa</taxon>
        <taxon>Spiralia</taxon>
        <taxon>Lophotrochozoa</taxon>
        <taxon>Mollusca</taxon>
        <taxon>Bivalvia</taxon>
        <taxon>Autobranchia</taxon>
        <taxon>Pteriomorphia</taxon>
        <taxon>Ostreida</taxon>
        <taxon>Ostreoidea</taxon>
        <taxon>Ostreidae</taxon>
        <taxon>Magallana</taxon>
    </lineage>
</organism>
<gene>
    <name evidence="2" type="ORF">CGI_10019097</name>
</gene>
<proteinExistence type="predicted"/>
<dbReference type="Pfam" id="PF20266">
    <property type="entry name" value="Mab-21_C"/>
    <property type="match status" value="1"/>
</dbReference>
<dbReference type="PANTHER" id="PTHR10656">
    <property type="entry name" value="CELL FATE DETERMINING PROTEIN MAB21-RELATED"/>
    <property type="match status" value="1"/>
</dbReference>
<name>K1RN48_MAGGI</name>
<dbReference type="SMART" id="SM01265">
    <property type="entry name" value="Mab-21"/>
    <property type="match status" value="1"/>
</dbReference>
<dbReference type="InParanoid" id="K1RN48"/>
<feature type="domain" description="Mab-21-like HhH/H2TH-like" evidence="1">
    <location>
        <begin position="288"/>
        <end position="371"/>
    </location>
</feature>
<dbReference type="PANTHER" id="PTHR10656:SF69">
    <property type="entry name" value="MAB-21-LIKE HHH_H2TH-LIKE DOMAIN-CONTAINING PROTEIN"/>
    <property type="match status" value="1"/>
</dbReference>
<dbReference type="Gene3D" id="1.10.1410.40">
    <property type="match status" value="1"/>
</dbReference>
<evidence type="ECO:0000313" key="2">
    <source>
        <dbReference type="EMBL" id="EKC35826.1"/>
    </source>
</evidence>
<sequence length="727" mass="84139">MQESFRIYPRPELQVSDEEVKKVSEILSNSMFLTMASACKTKAKKNEILMQEFLYFLRQKQLLRRYFGGSAAEGTELSTSDTDKMIVGPYIHVCFNPKDGENVTGHTFLVDTRDSSQGYGKLVLLTSDSSILTIFDKNGCPMKDMIEENEEGEKLLPSEKVVEFWRKFLEKRQTATGPPKTHQHGPCATAVTKDPSGYIKKEVGGVLEQDFAHGLPFCRMPFEGEEWLRERENFIWPSMNTLERIKMLDCHVVAVGDKTSQHSSIEWRISYLLWERELVWSFNDVQLHCFVLLKSLLKKFIHPIVPEELSSYHMKTVVFWEFENTTESFWRRENLITLLRKCLLRLQKSIKYLDLKHFIDRSRNLFLGRMVDPGIKDELIEIIEDIIQNILVKSMQCIDDIDLATTWQNSHGNVEEFLQKCRNDHKRNITTDVEESRHSVELYYNGQASWLINVDNVLANPGMLNKYQKAFEDKTRTKEFDEDFLQSVAMYVNMRSALIQVKEMLQLKNDAVTDEHFKKLVITMNENSDIDAISGKLYVVTALLVFDKRDEASSRIKGIFSSSESCTKYVYTGLCSTCKTIEVARQTMVQVKGFPKTENLLVAHDMIFAKEDISLLPAALKFECLVDRAFLVHPAVYALYLRVLCSKLDEKMKNIDHLKRAVIECEGTNHNYRHFNILGYCYYEVRYFDLAYECYSASISQTAQDGRPNAAILMLLTLLFTVRENIM</sequence>
<evidence type="ECO:0000259" key="1">
    <source>
        <dbReference type="Pfam" id="PF20266"/>
    </source>
</evidence>
<dbReference type="HOGENOM" id="CLU_380945_0_0_1"/>
<reference evidence="2" key="1">
    <citation type="journal article" date="2012" name="Nature">
        <title>The oyster genome reveals stress adaptation and complexity of shell formation.</title>
        <authorList>
            <person name="Zhang G."/>
            <person name="Fang X."/>
            <person name="Guo X."/>
            <person name="Li L."/>
            <person name="Luo R."/>
            <person name="Xu F."/>
            <person name="Yang P."/>
            <person name="Zhang L."/>
            <person name="Wang X."/>
            <person name="Qi H."/>
            <person name="Xiong Z."/>
            <person name="Que H."/>
            <person name="Xie Y."/>
            <person name="Holland P.W."/>
            <person name="Paps J."/>
            <person name="Zhu Y."/>
            <person name="Wu F."/>
            <person name="Chen Y."/>
            <person name="Wang J."/>
            <person name="Peng C."/>
            <person name="Meng J."/>
            <person name="Yang L."/>
            <person name="Liu J."/>
            <person name="Wen B."/>
            <person name="Zhang N."/>
            <person name="Huang Z."/>
            <person name="Zhu Q."/>
            <person name="Feng Y."/>
            <person name="Mount A."/>
            <person name="Hedgecock D."/>
            <person name="Xu Z."/>
            <person name="Liu Y."/>
            <person name="Domazet-Loso T."/>
            <person name="Du Y."/>
            <person name="Sun X."/>
            <person name="Zhang S."/>
            <person name="Liu B."/>
            <person name="Cheng P."/>
            <person name="Jiang X."/>
            <person name="Li J."/>
            <person name="Fan D."/>
            <person name="Wang W."/>
            <person name="Fu W."/>
            <person name="Wang T."/>
            <person name="Wang B."/>
            <person name="Zhang J."/>
            <person name="Peng Z."/>
            <person name="Li Y."/>
            <person name="Li N."/>
            <person name="Wang J."/>
            <person name="Chen M."/>
            <person name="He Y."/>
            <person name="Tan F."/>
            <person name="Song X."/>
            <person name="Zheng Q."/>
            <person name="Huang R."/>
            <person name="Yang H."/>
            <person name="Du X."/>
            <person name="Chen L."/>
            <person name="Yang M."/>
            <person name="Gaffney P.M."/>
            <person name="Wang S."/>
            <person name="Luo L."/>
            <person name="She Z."/>
            <person name="Ming Y."/>
            <person name="Huang W."/>
            <person name="Zhang S."/>
            <person name="Huang B."/>
            <person name="Zhang Y."/>
            <person name="Qu T."/>
            <person name="Ni P."/>
            <person name="Miao G."/>
            <person name="Wang J."/>
            <person name="Wang Q."/>
            <person name="Steinberg C.E."/>
            <person name="Wang H."/>
            <person name="Li N."/>
            <person name="Qian L."/>
            <person name="Zhang G."/>
            <person name="Li Y."/>
            <person name="Yang H."/>
            <person name="Liu X."/>
            <person name="Wang J."/>
            <person name="Yin Y."/>
            <person name="Wang J."/>
        </authorList>
    </citation>
    <scope>NUCLEOTIDE SEQUENCE [LARGE SCALE GENOMIC DNA]</scope>
    <source>
        <strain evidence="2">05x7-T-G4-1.051#20</strain>
    </source>
</reference>
<accession>K1RN48</accession>
<dbReference type="InterPro" id="IPR046906">
    <property type="entry name" value="Mab-21_HhH/H2TH-like"/>
</dbReference>
<dbReference type="InterPro" id="IPR024810">
    <property type="entry name" value="MAB21L/cGLR"/>
</dbReference>
<dbReference type="EMBL" id="JH818396">
    <property type="protein sequence ID" value="EKC35826.1"/>
    <property type="molecule type" value="Genomic_DNA"/>
</dbReference>